<dbReference type="AlphaFoldDB" id="A0A2Z4U975"/>
<keyword evidence="3" id="KW-1185">Reference proteome</keyword>
<feature type="transmembrane region" description="Helical" evidence="1">
    <location>
        <begin position="91"/>
        <end position="111"/>
    </location>
</feature>
<name>A0A2Z4U975_9FIRM</name>
<dbReference type="InterPro" id="IPR010699">
    <property type="entry name" value="DUF1275"/>
</dbReference>
<keyword evidence="1" id="KW-0472">Membrane</keyword>
<feature type="transmembrane region" description="Helical" evidence="1">
    <location>
        <begin position="59"/>
        <end position="79"/>
    </location>
</feature>
<feature type="transmembrane region" description="Helical" evidence="1">
    <location>
        <begin position="201"/>
        <end position="218"/>
    </location>
</feature>
<accession>A0A2Z4U975</accession>
<keyword evidence="1" id="KW-0812">Transmembrane</keyword>
<evidence type="ECO:0000313" key="2">
    <source>
        <dbReference type="EMBL" id="AWY97359.1"/>
    </source>
</evidence>
<protein>
    <submittedName>
        <fullName evidence="2">DUF1275 domain-containing protein</fullName>
    </submittedName>
</protein>
<reference evidence="3" key="1">
    <citation type="submission" date="2018-06" db="EMBL/GenBank/DDBJ databases">
        <title>Description of Blautia argi sp. nov., a new anaerobic isolated from dog feces.</title>
        <authorList>
            <person name="Chang Y.-H."/>
            <person name="Paek J."/>
            <person name="Shin Y."/>
        </authorList>
    </citation>
    <scope>NUCLEOTIDE SEQUENCE [LARGE SCALE GENOMIC DNA]</scope>
    <source>
        <strain evidence="3">KCTC 15426</strain>
    </source>
</reference>
<dbReference type="OrthoDB" id="7057004at2"/>
<evidence type="ECO:0000313" key="3">
    <source>
        <dbReference type="Proteomes" id="UP000250003"/>
    </source>
</evidence>
<sequence>MKQTKQMSETHLLAILLAVVGGFLDAYTYICRGHVFANAQTGNIVLLGLHLTNQDWKKAFYYFVPILAFVLGILICETIQTFFKWKKAIHWRQLVVLLELICLIFAGFMPLGKADTLVNVMVSFVCALQVEAFRKMNGNSYATTMCTGNLRSATENLYRYLETKNKHCLKNSLQYYNVIVFFIAGAAVGSCLTLRMGAHAVWVSCIGLLAVFLAMFHSRQEKEA</sequence>
<dbReference type="PANTHER" id="PTHR37314">
    <property type="entry name" value="SLR0142 PROTEIN"/>
    <property type="match status" value="1"/>
</dbReference>
<feature type="transmembrane region" description="Helical" evidence="1">
    <location>
        <begin position="12"/>
        <end position="30"/>
    </location>
</feature>
<keyword evidence="1" id="KW-1133">Transmembrane helix</keyword>
<dbReference type="KEGG" id="blau:DQQ01_03475"/>
<dbReference type="EMBL" id="CP030280">
    <property type="protein sequence ID" value="AWY97359.1"/>
    <property type="molecule type" value="Genomic_DNA"/>
</dbReference>
<dbReference type="RefSeq" id="WP_111918427.1">
    <property type="nucleotide sequence ID" value="NZ_CP030280.1"/>
</dbReference>
<gene>
    <name evidence="2" type="ORF">DQQ01_03475</name>
</gene>
<dbReference type="PANTHER" id="PTHR37314:SF4">
    <property type="entry name" value="UPF0700 TRANSMEMBRANE PROTEIN YOAK"/>
    <property type="match status" value="1"/>
</dbReference>
<organism evidence="2 3">
    <name type="scientific">Blautia argi</name>
    <dbReference type="NCBI Taxonomy" id="1912897"/>
    <lineage>
        <taxon>Bacteria</taxon>
        <taxon>Bacillati</taxon>
        <taxon>Bacillota</taxon>
        <taxon>Clostridia</taxon>
        <taxon>Lachnospirales</taxon>
        <taxon>Lachnospiraceae</taxon>
        <taxon>Blautia</taxon>
    </lineage>
</organism>
<feature type="transmembrane region" description="Helical" evidence="1">
    <location>
        <begin position="175"/>
        <end position="195"/>
    </location>
</feature>
<dbReference type="Pfam" id="PF06912">
    <property type="entry name" value="DUF1275"/>
    <property type="match status" value="1"/>
</dbReference>
<proteinExistence type="predicted"/>
<evidence type="ECO:0000256" key="1">
    <source>
        <dbReference type="SAM" id="Phobius"/>
    </source>
</evidence>
<dbReference type="Proteomes" id="UP000250003">
    <property type="component" value="Chromosome"/>
</dbReference>